<dbReference type="RefSeq" id="XP_028471088.1">
    <property type="nucleotide sequence ID" value="XM_028615260.1"/>
</dbReference>
<keyword evidence="3" id="KW-1185">Reference proteome</keyword>
<accession>A0A3N2Q949</accession>
<feature type="compositionally biased region" description="Polar residues" evidence="1">
    <location>
        <begin position="1"/>
        <end position="15"/>
    </location>
</feature>
<organism evidence="2 3">
    <name type="scientific">Sodiomyces alkalinus (strain CBS 110278 / VKM F-3762 / F11)</name>
    <name type="common">Alkaliphilic filamentous fungus</name>
    <dbReference type="NCBI Taxonomy" id="1314773"/>
    <lineage>
        <taxon>Eukaryota</taxon>
        <taxon>Fungi</taxon>
        <taxon>Dikarya</taxon>
        <taxon>Ascomycota</taxon>
        <taxon>Pezizomycotina</taxon>
        <taxon>Sordariomycetes</taxon>
        <taxon>Hypocreomycetidae</taxon>
        <taxon>Glomerellales</taxon>
        <taxon>Plectosphaerellaceae</taxon>
        <taxon>Sodiomyces</taxon>
    </lineage>
</organism>
<dbReference type="Proteomes" id="UP000272025">
    <property type="component" value="Unassembled WGS sequence"/>
</dbReference>
<sequence>MSSALNTPFPTSNIRTAHPPATTTTTATTTASSASHQPFTSSMRDRQARGKDPYEDSASEMDLDMAEMDLDFEPDLDLFDPSSDDFVGGLVRTPRHLHPNQSSDDSYLRRKVGRGVAAAAAAATASSSSPAAAAANLRRGRPPGESWESWRRREWARDVLETPELLMWYASSRDDSIPGTRLYFTRLLCGYEDDHSATQHHHDPPTTPRKNSSGSGRPSAHRRR</sequence>
<feature type="compositionally biased region" description="Basic and acidic residues" evidence="1">
    <location>
        <begin position="43"/>
        <end position="54"/>
    </location>
</feature>
<feature type="region of interest" description="Disordered" evidence="1">
    <location>
        <begin position="1"/>
        <end position="56"/>
    </location>
</feature>
<feature type="compositionally biased region" description="Basic and acidic residues" evidence="1">
    <location>
        <begin position="195"/>
        <end position="204"/>
    </location>
</feature>
<feature type="region of interest" description="Disordered" evidence="1">
    <location>
        <begin position="122"/>
        <end position="148"/>
    </location>
</feature>
<dbReference type="GeneID" id="39583737"/>
<evidence type="ECO:0000256" key="1">
    <source>
        <dbReference type="SAM" id="MobiDB-lite"/>
    </source>
</evidence>
<feature type="compositionally biased region" description="Low complexity" evidence="1">
    <location>
        <begin position="122"/>
        <end position="135"/>
    </location>
</feature>
<proteinExistence type="predicted"/>
<reference evidence="2 3" key="1">
    <citation type="journal article" date="2018" name="Mol. Ecol.">
        <title>The obligate alkalophilic soda-lake fungus Sodiomyces alkalinus has shifted to a protein diet.</title>
        <authorList>
            <person name="Grum-Grzhimaylo A.A."/>
            <person name="Falkoski D.L."/>
            <person name="van den Heuvel J."/>
            <person name="Valero-Jimenez C.A."/>
            <person name="Min B."/>
            <person name="Choi I.G."/>
            <person name="Lipzen A."/>
            <person name="Daum C.G."/>
            <person name="Aanen D.K."/>
            <person name="Tsang A."/>
            <person name="Henrissat B."/>
            <person name="Bilanenko E.N."/>
            <person name="de Vries R.P."/>
            <person name="van Kan J.A.L."/>
            <person name="Grigoriev I.V."/>
            <person name="Debets A.J.M."/>
        </authorList>
    </citation>
    <scope>NUCLEOTIDE SEQUENCE [LARGE SCALE GENOMIC DNA]</scope>
    <source>
        <strain evidence="2 3">F11</strain>
    </source>
</reference>
<dbReference type="EMBL" id="ML119051">
    <property type="protein sequence ID" value="ROT43282.1"/>
    <property type="molecule type" value="Genomic_DNA"/>
</dbReference>
<gene>
    <name evidence="2" type="ORF">SODALDRAFT_392715</name>
</gene>
<evidence type="ECO:0000313" key="3">
    <source>
        <dbReference type="Proteomes" id="UP000272025"/>
    </source>
</evidence>
<dbReference type="AlphaFoldDB" id="A0A3N2Q949"/>
<feature type="region of interest" description="Disordered" evidence="1">
    <location>
        <begin position="195"/>
        <end position="224"/>
    </location>
</feature>
<protein>
    <submittedName>
        <fullName evidence="2">Uncharacterized protein</fullName>
    </submittedName>
</protein>
<name>A0A3N2Q949_SODAK</name>
<evidence type="ECO:0000313" key="2">
    <source>
        <dbReference type="EMBL" id="ROT43282.1"/>
    </source>
</evidence>
<dbReference type="OrthoDB" id="5372011at2759"/>
<feature type="compositionally biased region" description="Low complexity" evidence="1">
    <location>
        <begin position="16"/>
        <end position="36"/>
    </location>
</feature>